<dbReference type="EMBL" id="JBFDAA010000020">
    <property type="protein sequence ID" value="KAL1115173.1"/>
    <property type="molecule type" value="Genomic_DNA"/>
</dbReference>
<proteinExistence type="predicted"/>
<dbReference type="InterPro" id="IPR010989">
    <property type="entry name" value="SNARE"/>
</dbReference>
<evidence type="ECO:0000256" key="1">
    <source>
        <dbReference type="SAM" id="MobiDB-lite"/>
    </source>
</evidence>
<evidence type="ECO:0008006" key="4">
    <source>
        <dbReference type="Google" id="ProtNLM"/>
    </source>
</evidence>
<dbReference type="Proteomes" id="UP001558652">
    <property type="component" value="Unassembled WGS sequence"/>
</dbReference>
<gene>
    <name evidence="2" type="ORF">AAG570_007204</name>
</gene>
<evidence type="ECO:0000313" key="2">
    <source>
        <dbReference type="EMBL" id="KAL1115173.1"/>
    </source>
</evidence>
<organism evidence="2 3">
    <name type="scientific">Ranatra chinensis</name>
    <dbReference type="NCBI Taxonomy" id="642074"/>
    <lineage>
        <taxon>Eukaryota</taxon>
        <taxon>Metazoa</taxon>
        <taxon>Ecdysozoa</taxon>
        <taxon>Arthropoda</taxon>
        <taxon>Hexapoda</taxon>
        <taxon>Insecta</taxon>
        <taxon>Pterygota</taxon>
        <taxon>Neoptera</taxon>
        <taxon>Paraneoptera</taxon>
        <taxon>Hemiptera</taxon>
        <taxon>Heteroptera</taxon>
        <taxon>Panheteroptera</taxon>
        <taxon>Nepomorpha</taxon>
        <taxon>Nepidae</taxon>
        <taxon>Ranatrinae</taxon>
        <taxon>Ranatra</taxon>
    </lineage>
</organism>
<name>A0ABD0Y8B1_9HEMI</name>
<dbReference type="SUPFAM" id="SSF47661">
    <property type="entry name" value="t-snare proteins"/>
    <property type="match status" value="1"/>
</dbReference>
<reference evidence="2 3" key="1">
    <citation type="submission" date="2024-07" db="EMBL/GenBank/DDBJ databases">
        <title>Chromosome-level genome assembly of the water stick insect Ranatra chinensis (Heteroptera: Nepidae).</title>
        <authorList>
            <person name="Liu X."/>
        </authorList>
    </citation>
    <scope>NUCLEOTIDE SEQUENCE [LARGE SCALE GENOMIC DNA]</scope>
    <source>
        <strain evidence="2">Cailab_2021Rc</strain>
        <tissue evidence="2">Muscle</tissue>
    </source>
</reference>
<sequence>MRGKGSYPRGYPLSQPDRHPIRNPFPRVWQDVLPFRMVTRSLTEVYVLMRNNAIQNRHIYSDQRTNDRVALVADQDEDVELANLPPTWTSNVEETQYIAVRLKSKLSTLSELHSKAISRPTLDDTASEEQQIDALTQEISRMFNSAHRLVAQIRAEGSYAGSGRERRLAESVASALVTTLQSLSIEFRTMQNGYLTKLNLREERSKAYFDVDLNAGGGGSLSEDLVLPSRQGESWQHQSLMTVAADPGATGDGRVDSFQQLLQLEANTKEICTREAEVERIVRSIVDLNDLFKDIGQIVVDQVSAY</sequence>
<evidence type="ECO:0000313" key="3">
    <source>
        <dbReference type="Proteomes" id="UP001558652"/>
    </source>
</evidence>
<comment type="caution">
    <text evidence="2">The sequence shown here is derived from an EMBL/GenBank/DDBJ whole genome shotgun (WGS) entry which is preliminary data.</text>
</comment>
<protein>
    <recommendedName>
        <fullName evidence="4">Syntaxin-16</fullName>
    </recommendedName>
</protein>
<accession>A0ABD0Y8B1</accession>
<feature type="region of interest" description="Disordered" evidence="1">
    <location>
        <begin position="1"/>
        <end position="20"/>
    </location>
</feature>
<dbReference type="Gene3D" id="1.20.58.70">
    <property type="match status" value="1"/>
</dbReference>
<keyword evidence="3" id="KW-1185">Reference proteome</keyword>
<dbReference type="AlphaFoldDB" id="A0ABD0Y8B1"/>